<evidence type="ECO:0000256" key="11">
    <source>
        <dbReference type="RuleBase" id="RU003783"/>
    </source>
</evidence>
<keyword evidence="15" id="KW-1185">Reference proteome</keyword>
<dbReference type="PANTHER" id="PTHR11088:SF60">
    <property type="entry name" value="TRNA DIMETHYLALLYLTRANSFERASE"/>
    <property type="match status" value="1"/>
</dbReference>
<dbReference type="GO" id="GO:0005524">
    <property type="term" value="F:ATP binding"/>
    <property type="evidence" value="ECO:0007669"/>
    <property type="project" value="UniProtKB-UniRule"/>
</dbReference>
<comment type="subunit">
    <text evidence="10">Monomer.</text>
</comment>
<dbReference type="Gene3D" id="1.10.287.890">
    <property type="entry name" value="Crystal structure of tRNA isopentenylpyrophosphate transferase (bh2366) domain"/>
    <property type="match status" value="1"/>
</dbReference>
<accession>A0AAF1BVI2</accession>
<protein>
    <recommendedName>
        <fullName evidence="10">tRNA dimethylallyltransferase</fullName>
        <ecNumber evidence="10">2.5.1.75</ecNumber>
    </recommendedName>
    <alternativeName>
        <fullName evidence="10">Dimethylallyl diphosphate:tRNA dimethylallyltransferase</fullName>
        <shortName evidence="10">DMAPP:tRNA dimethylallyltransferase</shortName>
        <shortName evidence="10">DMATase</shortName>
    </alternativeName>
    <alternativeName>
        <fullName evidence="10">Isopentenyl-diphosphate:tRNA isopentenyltransferase</fullName>
        <shortName evidence="10">IPP transferase</shortName>
        <shortName evidence="10">IPPT</shortName>
        <shortName evidence="10">IPTase</shortName>
    </alternativeName>
</protein>
<evidence type="ECO:0000256" key="12">
    <source>
        <dbReference type="RuleBase" id="RU003784"/>
    </source>
</evidence>
<reference evidence="15" key="1">
    <citation type="submission" date="2017-09" db="EMBL/GenBank/DDBJ databases">
        <title>Bacterial strain isolated from the female urinary microbiota.</title>
        <authorList>
            <person name="Thomas-White K."/>
            <person name="Kumar N."/>
            <person name="Forster S."/>
            <person name="Putonti C."/>
            <person name="Lawley T."/>
            <person name="Wolfe A.J."/>
        </authorList>
    </citation>
    <scope>NUCLEOTIDE SEQUENCE [LARGE SCALE GENOMIC DNA]</scope>
    <source>
        <strain evidence="15">UMB0959</strain>
    </source>
</reference>
<sequence>MESKQKVICLVGPTAVGKTDMSIKIAQRFNLNVISGDSMQVYKGMDIGTGKISREEMDGVRHEMIDILSPEEEFSVKEFQTRVRELMEREYKNDNIPFIVGGTAFYIHALINDFQFDDEDHKEKEARVQYYETFSSEALYEKVKALNEDVHINNRKRMIRVLVKHDLGAKPSHDTEEKYDALIIGLYDDRDVLYERINERVLTMISEGLEEEVSNLFETYDLSKTALGAIGYHEFIDYFNGKKSLDKVIEDIQQDSRRYSKRQLTYLRNKLSVEWYKVGTDEAEIFERIETFIKKSH</sequence>
<evidence type="ECO:0000256" key="13">
    <source>
        <dbReference type="RuleBase" id="RU003785"/>
    </source>
</evidence>
<evidence type="ECO:0000313" key="15">
    <source>
        <dbReference type="Proteomes" id="UP000243626"/>
    </source>
</evidence>
<feature type="site" description="Interaction with substrate tRNA" evidence="10">
    <location>
        <position position="127"/>
    </location>
</feature>
<evidence type="ECO:0000256" key="6">
    <source>
        <dbReference type="ARBA" id="ARBA00022741"/>
    </source>
</evidence>
<comment type="catalytic activity">
    <reaction evidence="9 10 11">
        <text>adenosine(37) in tRNA + dimethylallyl diphosphate = N(6)-dimethylallyladenosine(37) in tRNA + diphosphate</text>
        <dbReference type="Rhea" id="RHEA:26482"/>
        <dbReference type="Rhea" id="RHEA-COMP:10162"/>
        <dbReference type="Rhea" id="RHEA-COMP:10375"/>
        <dbReference type="ChEBI" id="CHEBI:33019"/>
        <dbReference type="ChEBI" id="CHEBI:57623"/>
        <dbReference type="ChEBI" id="CHEBI:74411"/>
        <dbReference type="ChEBI" id="CHEBI:74415"/>
        <dbReference type="EC" id="2.5.1.75"/>
    </reaction>
</comment>
<keyword evidence="8 10" id="KW-0460">Magnesium</keyword>
<comment type="similarity">
    <text evidence="3 10 13">Belongs to the IPP transferase family.</text>
</comment>
<dbReference type="KEGG" id="nmy:CJ229_000915"/>
<evidence type="ECO:0000256" key="7">
    <source>
        <dbReference type="ARBA" id="ARBA00022840"/>
    </source>
</evidence>
<dbReference type="PANTHER" id="PTHR11088">
    <property type="entry name" value="TRNA DIMETHYLALLYLTRANSFERASE"/>
    <property type="match status" value="1"/>
</dbReference>
<dbReference type="GO" id="GO:0006400">
    <property type="term" value="P:tRNA modification"/>
    <property type="evidence" value="ECO:0007669"/>
    <property type="project" value="TreeGrafter"/>
</dbReference>
<reference evidence="14 15" key="2">
    <citation type="submission" date="2023-10" db="EMBL/GenBank/DDBJ databases">
        <authorList>
            <person name="Choi B."/>
        </authorList>
    </citation>
    <scope>NUCLEOTIDE SEQUENCE [LARGE SCALE GENOMIC DNA]</scope>
    <source>
        <strain evidence="14 15">UMB0959</strain>
    </source>
</reference>
<evidence type="ECO:0000256" key="9">
    <source>
        <dbReference type="ARBA" id="ARBA00049563"/>
    </source>
</evidence>
<dbReference type="AlphaFoldDB" id="A0AAF1BVI2"/>
<keyword evidence="7 10" id="KW-0067">ATP-binding</keyword>
<dbReference type="EMBL" id="CP136964">
    <property type="protein sequence ID" value="WOS96336.1"/>
    <property type="molecule type" value="Genomic_DNA"/>
</dbReference>
<comment type="function">
    <text evidence="2 10 12">Catalyzes the transfer of a dimethylallyl group onto the adenine at position 37 in tRNAs that read codons beginning with uridine, leading to the formation of N6-(dimethylallyl)adenosine (i(6)A).</text>
</comment>
<evidence type="ECO:0000256" key="8">
    <source>
        <dbReference type="ARBA" id="ARBA00022842"/>
    </source>
</evidence>
<dbReference type="NCBIfam" id="TIGR00174">
    <property type="entry name" value="miaA"/>
    <property type="match status" value="1"/>
</dbReference>
<evidence type="ECO:0000256" key="5">
    <source>
        <dbReference type="ARBA" id="ARBA00022694"/>
    </source>
</evidence>
<dbReference type="InterPro" id="IPR018022">
    <property type="entry name" value="IPT"/>
</dbReference>
<feature type="binding site" evidence="10">
    <location>
        <begin position="12"/>
        <end position="19"/>
    </location>
    <ligand>
        <name>ATP</name>
        <dbReference type="ChEBI" id="CHEBI:30616"/>
    </ligand>
</feature>
<dbReference type="EC" id="2.5.1.75" evidence="10"/>
<comment type="cofactor">
    <cofactor evidence="1 10">
        <name>Mg(2+)</name>
        <dbReference type="ChEBI" id="CHEBI:18420"/>
    </cofactor>
</comment>
<evidence type="ECO:0000256" key="10">
    <source>
        <dbReference type="HAMAP-Rule" id="MF_00185"/>
    </source>
</evidence>
<dbReference type="Proteomes" id="UP000243626">
    <property type="component" value="Chromosome"/>
</dbReference>
<evidence type="ECO:0000256" key="2">
    <source>
        <dbReference type="ARBA" id="ARBA00003213"/>
    </source>
</evidence>
<name>A0AAF1BVI2_9STAP</name>
<proteinExistence type="inferred from homology"/>
<organism evidence="14 15">
    <name type="scientific">Nosocomiicoccus massiliensis</name>
    <dbReference type="NCBI Taxonomy" id="1232430"/>
    <lineage>
        <taxon>Bacteria</taxon>
        <taxon>Bacillati</taxon>
        <taxon>Bacillota</taxon>
        <taxon>Bacilli</taxon>
        <taxon>Bacillales</taxon>
        <taxon>Staphylococcaceae</taxon>
        <taxon>Nosocomiicoccus</taxon>
    </lineage>
</organism>
<dbReference type="SUPFAM" id="SSF52540">
    <property type="entry name" value="P-loop containing nucleoside triphosphate hydrolases"/>
    <property type="match status" value="2"/>
</dbReference>
<gene>
    <name evidence="10 14" type="primary">miaA</name>
    <name evidence="14" type="ORF">CJ229_000915</name>
</gene>
<dbReference type="RefSeq" id="WP_102167564.1">
    <property type="nucleotide sequence ID" value="NZ_CP136964.1"/>
</dbReference>
<dbReference type="Pfam" id="PF01715">
    <property type="entry name" value="IPPT"/>
    <property type="match status" value="1"/>
</dbReference>
<evidence type="ECO:0000313" key="14">
    <source>
        <dbReference type="EMBL" id="WOS96336.1"/>
    </source>
</evidence>
<feature type="site" description="Interaction with substrate tRNA" evidence="10">
    <location>
        <position position="103"/>
    </location>
</feature>
<dbReference type="InterPro" id="IPR027417">
    <property type="entry name" value="P-loop_NTPase"/>
</dbReference>
<evidence type="ECO:0000256" key="3">
    <source>
        <dbReference type="ARBA" id="ARBA00005842"/>
    </source>
</evidence>
<evidence type="ECO:0000256" key="4">
    <source>
        <dbReference type="ARBA" id="ARBA00022679"/>
    </source>
</evidence>
<comment type="caution">
    <text evidence="10">Lacks conserved residue(s) required for the propagation of feature annotation.</text>
</comment>
<dbReference type="Gene3D" id="3.40.50.300">
    <property type="entry name" value="P-loop containing nucleotide triphosphate hydrolases"/>
    <property type="match status" value="1"/>
</dbReference>
<dbReference type="GO" id="GO:0052381">
    <property type="term" value="F:tRNA dimethylallyltransferase activity"/>
    <property type="evidence" value="ECO:0007669"/>
    <property type="project" value="UniProtKB-UniRule"/>
</dbReference>
<keyword evidence="6 10" id="KW-0547">Nucleotide-binding</keyword>
<dbReference type="HAMAP" id="MF_00185">
    <property type="entry name" value="IPP_trans"/>
    <property type="match status" value="1"/>
</dbReference>
<feature type="binding site" evidence="10">
    <location>
        <begin position="14"/>
        <end position="19"/>
    </location>
    <ligand>
        <name>substrate</name>
    </ligand>
</feature>
<keyword evidence="5 10" id="KW-0819">tRNA processing</keyword>
<feature type="region of interest" description="Interaction with substrate tRNA" evidence="10">
    <location>
        <begin position="37"/>
        <end position="40"/>
    </location>
</feature>
<dbReference type="InterPro" id="IPR039657">
    <property type="entry name" value="Dimethylallyltransferase"/>
</dbReference>
<evidence type="ECO:0000256" key="1">
    <source>
        <dbReference type="ARBA" id="ARBA00001946"/>
    </source>
</evidence>
<keyword evidence="4 10" id="KW-0808">Transferase</keyword>